<comment type="caution">
    <text evidence="2">The sequence shown here is derived from an EMBL/GenBank/DDBJ whole genome shotgun (WGS) entry which is preliminary data.</text>
</comment>
<evidence type="ECO:0000256" key="1">
    <source>
        <dbReference type="SAM" id="Phobius"/>
    </source>
</evidence>
<proteinExistence type="predicted"/>
<dbReference type="Proteomes" id="UP000479710">
    <property type="component" value="Unassembled WGS sequence"/>
</dbReference>
<reference evidence="2 3" key="1">
    <citation type="submission" date="2019-11" db="EMBL/GenBank/DDBJ databases">
        <title>Whole genome sequence of Oryza granulata.</title>
        <authorList>
            <person name="Li W."/>
        </authorList>
    </citation>
    <scope>NUCLEOTIDE SEQUENCE [LARGE SCALE GENOMIC DNA]</scope>
    <source>
        <strain evidence="3">cv. Menghai</strain>
        <tissue evidence="2">Leaf</tissue>
    </source>
</reference>
<sequence>MFRREDSVVGVGANLTVAVLLPVLPVSLSSSLLLRREDDDMLGEDDIFLTSIVVSSRLSAGFLGFSMDGCQIVTVKC</sequence>
<dbReference type="EMBL" id="SPHZ02000003">
    <property type="protein sequence ID" value="KAF0923792.1"/>
    <property type="molecule type" value="Genomic_DNA"/>
</dbReference>
<organism evidence="2 3">
    <name type="scientific">Oryza meyeriana var. granulata</name>
    <dbReference type="NCBI Taxonomy" id="110450"/>
    <lineage>
        <taxon>Eukaryota</taxon>
        <taxon>Viridiplantae</taxon>
        <taxon>Streptophyta</taxon>
        <taxon>Embryophyta</taxon>
        <taxon>Tracheophyta</taxon>
        <taxon>Spermatophyta</taxon>
        <taxon>Magnoliopsida</taxon>
        <taxon>Liliopsida</taxon>
        <taxon>Poales</taxon>
        <taxon>Poaceae</taxon>
        <taxon>BOP clade</taxon>
        <taxon>Oryzoideae</taxon>
        <taxon>Oryzeae</taxon>
        <taxon>Oryzinae</taxon>
        <taxon>Oryza</taxon>
        <taxon>Oryza meyeriana</taxon>
    </lineage>
</organism>
<accession>A0A6G1EHB2</accession>
<evidence type="ECO:0000313" key="3">
    <source>
        <dbReference type="Proteomes" id="UP000479710"/>
    </source>
</evidence>
<keyword evidence="1" id="KW-0812">Transmembrane</keyword>
<name>A0A6G1EHB2_9ORYZ</name>
<dbReference type="AlphaFoldDB" id="A0A6G1EHB2"/>
<feature type="transmembrane region" description="Helical" evidence="1">
    <location>
        <begin position="7"/>
        <end position="27"/>
    </location>
</feature>
<protein>
    <submittedName>
        <fullName evidence="2">Uncharacterized protein</fullName>
    </submittedName>
</protein>
<keyword evidence="1" id="KW-0472">Membrane</keyword>
<gene>
    <name evidence="2" type="ORF">E2562_006748</name>
</gene>
<evidence type="ECO:0000313" key="2">
    <source>
        <dbReference type="EMBL" id="KAF0923792.1"/>
    </source>
</evidence>
<keyword evidence="3" id="KW-1185">Reference proteome</keyword>
<keyword evidence="1" id="KW-1133">Transmembrane helix</keyword>